<dbReference type="EMBL" id="AMZH03001514">
    <property type="protein sequence ID" value="RRT79033.1"/>
    <property type="molecule type" value="Genomic_DNA"/>
</dbReference>
<gene>
    <name evidence="2" type="ORF">B296_00018958</name>
</gene>
<evidence type="ECO:0000259" key="1">
    <source>
        <dbReference type="Pfam" id="PF21473"/>
    </source>
</evidence>
<reference evidence="2 3" key="1">
    <citation type="journal article" date="2014" name="Agronomy (Basel)">
        <title>A Draft Genome Sequence for Ensete ventricosum, the Drought-Tolerant Tree Against Hunger.</title>
        <authorList>
            <person name="Harrison J."/>
            <person name="Moore K.A."/>
            <person name="Paszkiewicz K."/>
            <person name="Jones T."/>
            <person name="Grant M."/>
            <person name="Ambacheew D."/>
            <person name="Muzemil S."/>
            <person name="Studholme D.J."/>
        </authorList>
    </citation>
    <scope>NUCLEOTIDE SEQUENCE [LARGE SCALE GENOMIC DNA]</scope>
</reference>
<dbReference type="AlphaFoldDB" id="A0A427AS60"/>
<dbReference type="InterPro" id="IPR048970">
    <property type="entry name" value="OB_Ssb-like"/>
</dbReference>
<protein>
    <recommendedName>
        <fullName evidence="1">Single-stranded DNA binding protein Ssb-like OB fold domain-containing protein</fullName>
    </recommendedName>
</protein>
<dbReference type="Gene3D" id="2.40.50.140">
    <property type="entry name" value="Nucleic acid-binding proteins"/>
    <property type="match status" value="1"/>
</dbReference>
<dbReference type="PANTHER" id="PTHR31472">
    <property type="entry name" value="OS05G0244600 PROTEIN"/>
    <property type="match status" value="1"/>
</dbReference>
<dbReference type="SUPFAM" id="SSF50249">
    <property type="entry name" value="Nucleic acid-binding proteins"/>
    <property type="match status" value="1"/>
</dbReference>
<dbReference type="InterPro" id="IPR012340">
    <property type="entry name" value="NA-bd_OB-fold"/>
</dbReference>
<proteinExistence type="predicted"/>
<dbReference type="Proteomes" id="UP000287651">
    <property type="component" value="Unassembled WGS sequence"/>
</dbReference>
<feature type="domain" description="Single-stranded DNA binding protein Ssb-like OB fold" evidence="1">
    <location>
        <begin position="28"/>
        <end position="83"/>
    </location>
</feature>
<accession>A0A427AS60</accession>
<comment type="caution">
    <text evidence="2">The sequence shown here is derived from an EMBL/GenBank/DDBJ whole genome shotgun (WGS) entry which is preliminary data.</text>
</comment>
<organism evidence="2 3">
    <name type="scientific">Ensete ventricosum</name>
    <name type="common">Abyssinian banana</name>
    <name type="synonym">Musa ensete</name>
    <dbReference type="NCBI Taxonomy" id="4639"/>
    <lineage>
        <taxon>Eukaryota</taxon>
        <taxon>Viridiplantae</taxon>
        <taxon>Streptophyta</taxon>
        <taxon>Embryophyta</taxon>
        <taxon>Tracheophyta</taxon>
        <taxon>Spermatophyta</taxon>
        <taxon>Magnoliopsida</taxon>
        <taxon>Liliopsida</taxon>
        <taxon>Zingiberales</taxon>
        <taxon>Musaceae</taxon>
        <taxon>Ensete</taxon>
    </lineage>
</organism>
<evidence type="ECO:0000313" key="3">
    <source>
        <dbReference type="Proteomes" id="UP000287651"/>
    </source>
</evidence>
<evidence type="ECO:0000313" key="2">
    <source>
        <dbReference type="EMBL" id="RRT79033.1"/>
    </source>
</evidence>
<name>A0A427AS60_ENSVE</name>
<dbReference type="Pfam" id="PF21473">
    <property type="entry name" value="OB_Ssb-like"/>
    <property type="match status" value="1"/>
</dbReference>
<dbReference type="PANTHER" id="PTHR31472:SF8">
    <property type="entry name" value="EXPRESSED PROTEIN"/>
    <property type="match status" value="1"/>
</dbReference>
<sequence>MATTQQQQHQGGAGAGKRKPVFVKVDQLKPGTSGHTLTAMVLTSETVLHKGRAAAAQLRPTRIAECLIGDETGTIVFTARNEQGSVPSLPSYLSFVLFVVKPHPFFVILSYR</sequence>